<keyword evidence="2" id="KW-0472">Membrane</keyword>
<keyword evidence="2" id="KW-0812">Transmembrane</keyword>
<dbReference type="SUPFAM" id="SSF51126">
    <property type="entry name" value="Pectin lyase-like"/>
    <property type="match status" value="1"/>
</dbReference>
<evidence type="ECO:0000313" key="4">
    <source>
        <dbReference type="Proteomes" id="UP001281761"/>
    </source>
</evidence>
<sequence>MSSFILIILPSIRGFLSSNFVDLRDFINLQPPDVMEIHLEESTYTANRIQFCHETLTLLGGFTLAKLNMTDQECHALSLLNSSITLSDVAIYPSEHTYFSDAQDQSALTLVKCRYVSSVFAYPILSGCDSLLKLDALILENMDFYTSMVKSAPDTTQSSLSISLHFCQFNGIRVSAQEPIVAGPDVQTILIVGSVFKGITDNTNNSPPTESITGVANRTVILHRTSFEDVHGPLGGTVVFGMQAHNLTLFNVHMINCTNAVHFSDAVAFSGASNVTVASSSVEYSTTSSPWPNGSFLYLPNANTNVTISLTRFLSCKASESGGILFSSTDQFVHMNNINATNCTAEANGGCFCLSGTNATILLDSTIFAWCGAGGSGGGIMIGPFYSFTQNCGEYRACEAQMQGGGIAFVSKSEKNVTFSNVSFLENSAGNRNGNDVAVILHDKARSRVKSTSFISCKSNSSTPQLSFLPKGIHKDWTTSKPNYLPIILIGAGLSAAFVVLGAFMIVIQCRRLGLMSRWKQAEKKAKSGRYIPLCVDDQPINRDSPTQPTSDSPQPGPHSEAVEDPLIYSVSFDRYDGLSTSRLSPTE</sequence>
<accession>A0ABQ9X0Q9</accession>
<feature type="transmembrane region" description="Helical" evidence="2">
    <location>
        <begin position="484"/>
        <end position="508"/>
    </location>
</feature>
<feature type="compositionally biased region" description="Low complexity" evidence="1">
    <location>
        <begin position="544"/>
        <end position="554"/>
    </location>
</feature>
<evidence type="ECO:0008006" key="5">
    <source>
        <dbReference type="Google" id="ProtNLM"/>
    </source>
</evidence>
<comment type="caution">
    <text evidence="3">The sequence shown here is derived from an EMBL/GenBank/DDBJ whole genome shotgun (WGS) entry which is preliminary data.</text>
</comment>
<keyword evidence="2" id="KW-1133">Transmembrane helix</keyword>
<feature type="region of interest" description="Disordered" evidence="1">
    <location>
        <begin position="536"/>
        <end position="563"/>
    </location>
</feature>
<name>A0ABQ9X0Q9_9EUKA</name>
<dbReference type="Proteomes" id="UP001281761">
    <property type="component" value="Unassembled WGS sequence"/>
</dbReference>
<reference evidence="3 4" key="1">
    <citation type="journal article" date="2022" name="bioRxiv">
        <title>Genomics of Preaxostyla Flagellates Illuminates Evolutionary Transitions and the Path Towards Mitochondrial Loss.</title>
        <authorList>
            <person name="Novak L.V.F."/>
            <person name="Treitli S.C."/>
            <person name="Pyrih J."/>
            <person name="Halakuc P."/>
            <person name="Pipaliya S.V."/>
            <person name="Vacek V."/>
            <person name="Brzon O."/>
            <person name="Soukal P."/>
            <person name="Eme L."/>
            <person name="Dacks J.B."/>
            <person name="Karnkowska A."/>
            <person name="Elias M."/>
            <person name="Hampl V."/>
        </authorList>
    </citation>
    <scope>NUCLEOTIDE SEQUENCE [LARGE SCALE GENOMIC DNA]</scope>
    <source>
        <strain evidence="3">NAU3</strain>
        <tissue evidence="3">Gut</tissue>
    </source>
</reference>
<dbReference type="InterPro" id="IPR011050">
    <property type="entry name" value="Pectin_lyase_fold/virulence"/>
</dbReference>
<protein>
    <recommendedName>
        <fullName evidence="5">Right handed beta helix domain-containing protein</fullName>
    </recommendedName>
</protein>
<keyword evidence="4" id="KW-1185">Reference proteome</keyword>
<organism evidence="3 4">
    <name type="scientific">Blattamonas nauphoetae</name>
    <dbReference type="NCBI Taxonomy" id="2049346"/>
    <lineage>
        <taxon>Eukaryota</taxon>
        <taxon>Metamonada</taxon>
        <taxon>Preaxostyla</taxon>
        <taxon>Oxymonadida</taxon>
        <taxon>Blattamonas</taxon>
    </lineage>
</organism>
<gene>
    <name evidence="3" type="ORF">BLNAU_19786</name>
</gene>
<evidence type="ECO:0000313" key="3">
    <source>
        <dbReference type="EMBL" id="KAK2945285.1"/>
    </source>
</evidence>
<evidence type="ECO:0000256" key="2">
    <source>
        <dbReference type="SAM" id="Phobius"/>
    </source>
</evidence>
<evidence type="ECO:0000256" key="1">
    <source>
        <dbReference type="SAM" id="MobiDB-lite"/>
    </source>
</evidence>
<proteinExistence type="predicted"/>
<dbReference type="EMBL" id="JARBJD010000266">
    <property type="protein sequence ID" value="KAK2945285.1"/>
    <property type="molecule type" value="Genomic_DNA"/>
</dbReference>